<dbReference type="PANTHER" id="PTHR43133:SF57">
    <property type="entry name" value="RNA POLYMERASE SIGMA-70 FACTOR"/>
    <property type="match status" value="1"/>
</dbReference>
<comment type="similarity">
    <text evidence="1">Belongs to the sigma-70 factor family. ECF subfamily.</text>
</comment>
<dbReference type="GO" id="GO:0006352">
    <property type="term" value="P:DNA-templated transcription initiation"/>
    <property type="evidence" value="ECO:0007669"/>
    <property type="project" value="InterPro"/>
</dbReference>
<evidence type="ECO:0000256" key="4">
    <source>
        <dbReference type="ARBA" id="ARBA00023163"/>
    </source>
</evidence>
<dbReference type="SUPFAM" id="SSF88946">
    <property type="entry name" value="Sigma2 domain of RNA polymerase sigma factors"/>
    <property type="match status" value="1"/>
</dbReference>
<gene>
    <name evidence="6" type="ORF">A2Y57_04345</name>
</gene>
<dbReference type="InterPro" id="IPR000792">
    <property type="entry name" value="Tscrpt_reg_LuxR_C"/>
</dbReference>
<dbReference type="Pfam" id="PF00196">
    <property type="entry name" value="GerE"/>
    <property type="match status" value="1"/>
</dbReference>
<comment type="caution">
    <text evidence="6">The sequence shown here is derived from an EMBL/GenBank/DDBJ whole genome shotgun (WGS) entry which is preliminary data.</text>
</comment>
<dbReference type="InterPro" id="IPR039425">
    <property type="entry name" value="RNA_pol_sigma-70-like"/>
</dbReference>
<dbReference type="InterPro" id="IPR013325">
    <property type="entry name" value="RNA_pol_sigma_r2"/>
</dbReference>
<evidence type="ECO:0000256" key="3">
    <source>
        <dbReference type="ARBA" id="ARBA00023082"/>
    </source>
</evidence>
<dbReference type="PANTHER" id="PTHR43133">
    <property type="entry name" value="RNA POLYMERASE ECF-TYPE SIGMA FACTO"/>
    <property type="match status" value="1"/>
</dbReference>
<dbReference type="SMART" id="SM00421">
    <property type="entry name" value="HTH_LUXR"/>
    <property type="match status" value="1"/>
</dbReference>
<dbReference type="Pfam" id="PF04542">
    <property type="entry name" value="Sigma70_r2"/>
    <property type="match status" value="1"/>
</dbReference>
<evidence type="ECO:0000313" key="6">
    <source>
        <dbReference type="EMBL" id="OGY23929.1"/>
    </source>
</evidence>
<evidence type="ECO:0000256" key="2">
    <source>
        <dbReference type="ARBA" id="ARBA00023015"/>
    </source>
</evidence>
<sequence>MPDALVASDVVQDVERTGREIDFGKLYGQLFPRVLGYIYKKTAPDVELAEDLAAEAFTRALEKLETLREPYCVGAWVMTIAKNLANSHWRGEERKTRYMSRLVADYFRNADTGDPEAMLICEEEAVLLEAAIGRLTPREQSIVELTREGKSTREIAELLYCSEVNIRVMKGRLIVKIKHYLSANQ</sequence>
<keyword evidence="4" id="KW-0804">Transcription</keyword>
<organism evidence="6 7">
    <name type="scientific">Candidatus Woykebacteria bacterium RBG_13_40_7b</name>
    <dbReference type="NCBI Taxonomy" id="1802594"/>
    <lineage>
        <taxon>Bacteria</taxon>
        <taxon>Candidatus Woykeibacteriota</taxon>
    </lineage>
</organism>
<evidence type="ECO:0000256" key="1">
    <source>
        <dbReference type="ARBA" id="ARBA00010641"/>
    </source>
</evidence>
<dbReference type="InterPro" id="IPR007627">
    <property type="entry name" value="RNA_pol_sigma70_r2"/>
</dbReference>
<accession>A0A1G1W8C6</accession>
<evidence type="ECO:0000259" key="5">
    <source>
        <dbReference type="PROSITE" id="PS00622"/>
    </source>
</evidence>
<dbReference type="InterPro" id="IPR014284">
    <property type="entry name" value="RNA_pol_sigma-70_dom"/>
</dbReference>
<dbReference type="NCBIfam" id="TIGR02937">
    <property type="entry name" value="sigma70-ECF"/>
    <property type="match status" value="1"/>
</dbReference>
<reference evidence="6 7" key="1">
    <citation type="journal article" date="2016" name="Nat. Commun.">
        <title>Thousands of microbial genomes shed light on interconnected biogeochemical processes in an aquifer system.</title>
        <authorList>
            <person name="Anantharaman K."/>
            <person name="Brown C.T."/>
            <person name="Hug L.A."/>
            <person name="Sharon I."/>
            <person name="Castelle C.J."/>
            <person name="Probst A.J."/>
            <person name="Thomas B.C."/>
            <person name="Singh A."/>
            <person name="Wilkins M.J."/>
            <person name="Karaoz U."/>
            <person name="Brodie E.L."/>
            <person name="Williams K.H."/>
            <person name="Hubbard S.S."/>
            <person name="Banfield J.F."/>
        </authorList>
    </citation>
    <scope>NUCLEOTIDE SEQUENCE [LARGE SCALE GENOMIC DNA]</scope>
</reference>
<dbReference type="Gene3D" id="1.10.1740.10">
    <property type="match status" value="1"/>
</dbReference>
<dbReference type="GO" id="GO:0016987">
    <property type="term" value="F:sigma factor activity"/>
    <property type="evidence" value="ECO:0007669"/>
    <property type="project" value="UniProtKB-KW"/>
</dbReference>
<dbReference type="EMBL" id="MHCQ01000035">
    <property type="protein sequence ID" value="OGY23929.1"/>
    <property type="molecule type" value="Genomic_DNA"/>
</dbReference>
<dbReference type="SUPFAM" id="SSF88659">
    <property type="entry name" value="Sigma3 and sigma4 domains of RNA polymerase sigma factors"/>
    <property type="match status" value="1"/>
</dbReference>
<keyword evidence="2" id="KW-0805">Transcription regulation</keyword>
<dbReference type="Proteomes" id="UP000177103">
    <property type="component" value="Unassembled WGS sequence"/>
</dbReference>
<evidence type="ECO:0000313" key="7">
    <source>
        <dbReference type="Proteomes" id="UP000177103"/>
    </source>
</evidence>
<dbReference type="AlphaFoldDB" id="A0A1G1W8C6"/>
<keyword evidence="3" id="KW-0731">Sigma factor</keyword>
<name>A0A1G1W8C6_9BACT</name>
<dbReference type="InterPro" id="IPR036388">
    <property type="entry name" value="WH-like_DNA-bd_sf"/>
</dbReference>
<dbReference type="PROSITE" id="PS00622">
    <property type="entry name" value="HTH_LUXR_1"/>
    <property type="match status" value="1"/>
</dbReference>
<feature type="domain" description="HTH luxR-type" evidence="5">
    <location>
        <begin position="149"/>
        <end position="176"/>
    </location>
</feature>
<dbReference type="Gene3D" id="1.10.10.10">
    <property type="entry name" value="Winged helix-like DNA-binding domain superfamily/Winged helix DNA-binding domain"/>
    <property type="match status" value="1"/>
</dbReference>
<dbReference type="InterPro" id="IPR013324">
    <property type="entry name" value="RNA_pol_sigma_r3/r4-like"/>
</dbReference>
<protein>
    <recommendedName>
        <fullName evidence="5">HTH luxR-type domain-containing protein</fullName>
    </recommendedName>
</protein>
<proteinExistence type="inferred from homology"/>